<protein>
    <submittedName>
        <fullName evidence="9">TolQ</fullName>
    </submittedName>
</protein>
<dbReference type="Pfam" id="PF01618">
    <property type="entry name" value="MotA_ExbB"/>
    <property type="match status" value="1"/>
</dbReference>
<keyword evidence="6" id="KW-0653">Protein transport</keyword>
<dbReference type="InterPro" id="IPR002898">
    <property type="entry name" value="MotA_ExbB_proton_chnl"/>
</dbReference>
<evidence type="ECO:0000256" key="6">
    <source>
        <dbReference type="RuleBase" id="RU004057"/>
    </source>
</evidence>
<evidence type="ECO:0000256" key="4">
    <source>
        <dbReference type="ARBA" id="ARBA00022989"/>
    </source>
</evidence>
<feature type="transmembrane region" description="Helical" evidence="7">
    <location>
        <begin position="137"/>
        <end position="158"/>
    </location>
</feature>
<name>W2UY38_9RICK</name>
<keyword evidence="3 7" id="KW-0812">Transmembrane</keyword>
<evidence type="ECO:0000256" key="7">
    <source>
        <dbReference type="SAM" id="Phobius"/>
    </source>
</evidence>
<organism evidence="9 10">
    <name type="scientific">Candidatus Xenolissoclinum pacificiensis L6</name>
    <dbReference type="NCBI Taxonomy" id="1401685"/>
    <lineage>
        <taxon>Bacteria</taxon>
        <taxon>Pseudomonadati</taxon>
        <taxon>Pseudomonadota</taxon>
        <taxon>Alphaproteobacteria</taxon>
        <taxon>Rickettsiales</taxon>
        <taxon>Anaplasmataceae</taxon>
        <taxon>Candidatus Xenolissoclinum</taxon>
    </lineage>
</organism>
<accession>W2UY38</accession>
<dbReference type="EMBL" id="AXCJ01000009">
    <property type="protein sequence ID" value="ETO91031.1"/>
    <property type="molecule type" value="Genomic_DNA"/>
</dbReference>
<keyword evidence="6" id="KW-0813">Transport</keyword>
<dbReference type="PANTHER" id="PTHR30625:SF3">
    <property type="entry name" value="TOL-PAL SYSTEM PROTEIN TOLQ"/>
    <property type="match status" value="1"/>
</dbReference>
<dbReference type="GO" id="GO:0017038">
    <property type="term" value="P:protein import"/>
    <property type="evidence" value="ECO:0007669"/>
    <property type="project" value="TreeGrafter"/>
</dbReference>
<dbReference type="InterPro" id="IPR050790">
    <property type="entry name" value="ExbB/TolQ_transport"/>
</dbReference>
<evidence type="ECO:0000313" key="10">
    <source>
        <dbReference type="Proteomes" id="UP000018951"/>
    </source>
</evidence>
<feature type="transmembrane region" description="Helical" evidence="7">
    <location>
        <begin position="178"/>
        <end position="200"/>
    </location>
</feature>
<dbReference type="PATRIC" id="fig|1401685.3.peg.926"/>
<gene>
    <name evidence="9" type="primary">tolQ</name>
    <name evidence="9" type="ORF">P857_106</name>
</gene>
<comment type="similarity">
    <text evidence="6">Belongs to the exbB/tolQ family.</text>
</comment>
<keyword evidence="5 7" id="KW-0472">Membrane</keyword>
<keyword evidence="4 7" id="KW-1133">Transmembrane helix</keyword>
<evidence type="ECO:0000256" key="3">
    <source>
        <dbReference type="ARBA" id="ARBA00022692"/>
    </source>
</evidence>
<dbReference type="PANTHER" id="PTHR30625">
    <property type="entry name" value="PROTEIN TOLQ"/>
    <property type="match status" value="1"/>
</dbReference>
<evidence type="ECO:0000256" key="2">
    <source>
        <dbReference type="ARBA" id="ARBA00022475"/>
    </source>
</evidence>
<evidence type="ECO:0000259" key="8">
    <source>
        <dbReference type="Pfam" id="PF01618"/>
    </source>
</evidence>
<evidence type="ECO:0000313" key="9">
    <source>
        <dbReference type="EMBL" id="ETO91031.1"/>
    </source>
</evidence>
<comment type="caution">
    <text evidence="9">The sequence shown here is derived from an EMBL/GenBank/DDBJ whole genome shotgun (WGS) entry which is preliminary data.</text>
</comment>
<dbReference type="STRING" id="1401685.P857_106"/>
<comment type="subcellular location">
    <subcellularLocation>
        <location evidence="1">Cell membrane</location>
        <topology evidence="1">Multi-pass membrane protein</topology>
    </subcellularLocation>
    <subcellularLocation>
        <location evidence="6">Membrane</location>
        <topology evidence="6">Multi-pass membrane protein</topology>
    </subcellularLocation>
</comment>
<evidence type="ECO:0000256" key="5">
    <source>
        <dbReference type="ARBA" id="ARBA00023136"/>
    </source>
</evidence>
<dbReference type="Proteomes" id="UP000018951">
    <property type="component" value="Unassembled WGS sequence"/>
</dbReference>
<feature type="domain" description="MotA/TolQ/ExbB proton channel" evidence="8">
    <location>
        <begin position="108"/>
        <end position="215"/>
    </location>
</feature>
<keyword evidence="2" id="KW-1003">Cell membrane</keyword>
<evidence type="ECO:0000256" key="1">
    <source>
        <dbReference type="ARBA" id="ARBA00004651"/>
    </source>
</evidence>
<reference evidence="9 10" key="1">
    <citation type="journal article" date="2013" name="PLoS ONE">
        <title>Bacterial endosymbiosis in a chordate host: long-term co-evolution and conservation of secondary metabolism.</title>
        <authorList>
            <person name="Kwan J.C."/>
            <person name="Schmidt E.W."/>
        </authorList>
    </citation>
    <scope>NUCLEOTIDE SEQUENCE [LARGE SCALE GENOMIC DNA]</scope>
    <source>
        <strain evidence="10">L6</strain>
    </source>
</reference>
<feature type="transmembrane region" description="Helical" evidence="7">
    <location>
        <begin position="28"/>
        <end position="49"/>
    </location>
</feature>
<keyword evidence="10" id="KW-1185">Reference proteome</keyword>
<proteinExistence type="inferred from homology"/>
<dbReference type="GO" id="GO:0005886">
    <property type="term" value="C:plasma membrane"/>
    <property type="evidence" value="ECO:0007669"/>
    <property type="project" value="UniProtKB-SubCell"/>
</dbReference>
<sequence>MRPMLEIVKGGFSIIDMFVGADWVTKTVIVSLSIFSIFSWGLALNKIVFLRAQIRKVIFFEGVFLNGNKKRCLSLLGSKENNLLVSVFASGYKQMHDISANHKESALLAYDNKDIIFNTMRFRLCKEIDKLEKGIDWLATIATVSPFIGLFGTVWGIMNSFHSISSTTNVNFSVIAPGMSEALFATALGLFVAIPAVIFYNKISVIIDNVSERMDKFLPNLFYLLLGLKSEG</sequence>
<dbReference type="AlphaFoldDB" id="W2UY38"/>